<dbReference type="Gene3D" id="3.30.70.1450">
    <property type="entry name" value="Regulator of K+ conductance, C-terminal domain"/>
    <property type="match status" value="1"/>
</dbReference>
<dbReference type="InterPro" id="IPR006037">
    <property type="entry name" value="RCK_C"/>
</dbReference>
<dbReference type="PANTHER" id="PTHR43833:SF7">
    <property type="entry name" value="KTR SYSTEM POTASSIUM UPTAKE PROTEIN C"/>
    <property type="match status" value="1"/>
</dbReference>
<dbReference type="InterPro" id="IPR036721">
    <property type="entry name" value="RCK_C_sf"/>
</dbReference>
<organism evidence="3 4">
    <name type="scientific">Hymenobacter saemangeumensis</name>
    <dbReference type="NCBI Taxonomy" id="1084522"/>
    <lineage>
        <taxon>Bacteria</taxon>
        <taxon>Pseudomonadati</taxon>
        <taxon>Bacteroidota</taxon>
        <taxon>Cytophagia</taxon>
        <taxon>Cytophagales</taxon>
        <taxon>Hymenobacteraceae</taxon>
        <taxon>Hymenobacter</taxon>
    </lineage>
</organism>
<feature type="domain" description="RCK C-terminal" evidence="2">
    <location>
        <begin position="134"/>
        <end position="226"/>
    </location>
</feature>
<protein>
    <submittedName>
        <fullName evidence="3">TrkA family potassium uptake protein</fullName>
    </submittedName>
</protein>
<evidence type="ECO:0000259" key="1">
    <source>
        <dbReference type="PROSITE" id="PS51201"/>
    </source>
</evidence>
<feature type="domain" description="RCK N-terminal" evidence="1">
    <location>
        <begin position="1"/>
        <end position="116"/>
    </location>
</feature>
<dbReference type="InterPro" id="IPR036291">
    <property type="entry name" value="NAD(P)-bd_dom_sf"/>
</dbReference>
<dbReference type="Pfam" id="PF02254">
    <property type="entry name" value="TrkA_N"/>
    <property type="match status" value="1"/>
</dbReference>
<dbReference type="InterPro" id="IPR050721">
    <property type="entry name" value="Trk_Ktr_HKT_K-transport"/>
</dbReference>
<dbReference type="RefSeq" id="WP_345238016.1">
    <property type="nucleotide sequence ID" value="NZ_BAABGZ010000079.1"/>
</dbReference>
<evidence type="ECO:0000313" key="4">
    <source>
        <dbReference type="Proteomes" id="UP001501153"/>
    </source>
</evidence>
<evidence type="ECO:0000313" key="3">
    <source>
        <dbReference type="EMBL" id="GAA4368338.1"/>
    </source>
</evidence>
<sequence length="226" mass="24781">MKYIIIGLGYFGSSLAMKLTEMGHEVIAVDSDLAKVNQLKDRITHTVCLDATDQQALATLPLSDTDVVLVGIGEDFGASVMAVANFKQLGVKKLIGRAISPLHQTVLEAIGVDKIIKPETEAAERLAKSLDLKDILDSLDLTEDYNIVQATVPARYVGKSMQEANFRQKYNVNVLTIIRLRETTSLFGRTEHKPAAIGVVAADTVFQPDDVMVIFGKMEDIRKVLH</sequence>
<accession>A0ABP8IS43</accession>
<dbReference type="Gene3D" id="3.40.50.720">
    <property type="entry name" value="NAD(P)-binding Rossmann-like Domain"/>
    <property type="match status" value="1"/>
</dbReference>
<reference evidence="4" key="1">
    <citation type="journal article" date="2019" name="Int. J. Syst. Evol. Microbiol.">
        <title>The Global Catalogue of Microorganisms (GCM) 10K type strain sequencing project: providing services to taxonomists for standard genome sequencing and annotation.</title>
        <authorList>
            <consortium name="The Broad Institute Genomics Platform"/>
            <consortium name="The Broad Institute Genome Sequencing Center for Infectious Disease"/>
            <person name="Wu L."/>
            <person name="Ma J."/>
        </authorList>
    </citation>
    <scope>NUCLEOTIDE SEQUENCE [LARGE SCALE GENOMIC DNA]</scope>
    <source>
        <strain evidence="4">JCM 17923</strain>
    </source>
</reference>
<dbReference type="PROSITE" id="PS51202">
    <property type="entry name" value="RCK_C"/>
    <property type="match status" value="1"/>
</dbReference>
<keyword evidence="4" id="KW-1185">Reference proteome</keyword>
<dbReference type="InterPro" id="IPR003148">
    <property type="entry name" value="RCK_N"/>
</dbReference>
<gene>
    <name evidence="3" type="ORF">GCM10023185_41010</name>
</gene>
<dbReference type="EMBL" id="BAABGZ010000079">
    <property type="protein sequence ID" value="GAA4368338.1"/>
    <property type="molecule type" value="Genomic_DNA"/>
</dbReference>
<dbReference type="SUPFAM" id="SSF51735">
    <property type="entry name" value="NAD(P)-binding Rossmann-fold domains"/>
    <property type="match status" value="1"/>
</dbReference>
<name>A0ABP8IS43_9BACT</name>
<proteinExistence type="predicted"/>
<dbReference type="PANTHER" id="PTHR43833">
    <property type="entry name" value="POTASSIUM CHANNEL PROTEIN 2-RELATED-RELATED"/>
    <property type="match status" value="1"/>
</dbReference>
<comment type="caution">
    <text evidence="3">The sequence shown here is derived from an EMBL/GenBank/DDBJ whole genome shotgun (WGS) entry which is preliminary data.</text>
</comment>
<evidence type="ECO:0000259" key="2">
    <source>
        <dbReference type="PROSITE" id="PS51202"/>
    </source>
</evidence>
<dbReference type="PROSITE" id="PS51201">
    <property type="entry name" value="RCK_N"/>
    <property type="match status" value="1"/>
</dbReference>
<dbReference type="Proteomes" id="UP001501153">
    <property type="component" value="Unassembled WGS sequence"/>
</dbReference>
<dbReference type="SUPFAM" id="SSF116726">
    <property type="entry name" value="TrkA C-terminal domain-like"/>
    <property type="match status" value="1"/>
</dbReference>